<name>A0A172YFI0_9GAMM</name>
<sequence>MLDDRTGLNRSMQRRFLVASKSARHDPRFPVRRARRTRFLSDGAYFLLLGSLAGVFALAALLVKLIRG</sequence>
<evidence type="ECO:0000313" key="3">
    <source>
        <dbReference type="Proteomes" id="UP000077875"/>
    </source>
</evidence>
<keyword evidence="1" id="KW-0812">Transmembrane</keyword>
<keyword evidence="3" id="KW-1185">Reference proteome</keyword>
<reference evidence="2 3" key="1">
    <citation type="submission" date="2016-04" db="EMBL/GenBank/DDBJ databases">
        <title>Complete Genome Sequence of Halotalea alkalilenta IHB B 13600.</title>
        <authorList>
            <person name="Swarnkar M.K."/>
            <person name="Sharma A."/>
            <person name="Kaushal K."/>
            <person name="Soni R."/>
            <person name="Rana S."/>
            <person name="Singh A.K."/>
            <person name="Gulati A."/>
        </authorList>
    </citation>
    <scope>NUCLEOTIDE SEQUENCE [LARGE SCALE GENOMIC DNA]</scope>
    <source>
        <strain evidence="2 3">IHB B 13600</strain>
    </source>
</reference>
<proteinExistence type="predicted"/>
<dbReference type="Proteomes" id="UP000077875">
    <property type="component" value="Chromosome"/>
</dbReference>
<dbReference type="EMBL" id="CP015243">
    <property type="protein sequence ID" value="ANF58028.1"/>
    <property type="molecule type" value="Genomic_DNA"/>
</dbReference>
<gene>
    <name evidence="2" type="ORF">A5892_11600</name>
</gene>
<keyword evidence="1" id="KW-1133">Transmembrane helix</keyword>
<feature type="transmembrane region" description="Helical" evidence="1">
    <location>
        <begin position="43"/>
        <end position="63"/>
    </location>
</feature>
<protein>
    <submittedName>
        <fullName evidence="2">Uncharacterized protein</fullName>
    </submittedName>
</protein>
<organism evidence="2 3">
    <name type="scientific">Halotalea alkalilenta</name>
    <dbReference type="NCBI Taxonomy" id="376489"/>
    <lineage>
        <taxon>Bacteria</taxon>
        <taxon>Pseudomonadati</taxon>
        <taxon>Pseudomonadota</taxon>
        <taxon>Gammaproteobacteria</taxon>
        <taxon>Oceanospirillales</taxon>
        <taxon>Halomonadaceae</taxon>
        <taxon>Halotalea</taxon>
    </lineage>
</organism>
<evidence type="ECO:0000313" key="2">
    <source>
        <dbReference type="EMBL" id="ANF58028.1"/>
    </source>
</evidence>
<evidence type="ECO:0000256" key="1">
    <source>
        <dbReference type="SAM" id="Phobius"/>
    </source>
</evidence>
<keyword evidence="1" id="KW-0472">Membrane</keyword>
<accession>A0A172YFI0</accession>
<dbReference type="AlphaFoldDB" id="A0A172YFI0"/>
<dbReference type="KEGG" id="haa:A5892_11600"/>